<feature type="transmembrane region" description="Helical" evidence="1">
    <location>
        <begin position="630"/>
        <end position="650"/>
    </location>
</feature>
<dbReference type="EMBL" id="JAIRAU010000035">
    <property type="protein sequence ID" value="MBZ5712846.1"/>
    <property type="molecule type" value="Genomic_DNA"/>
</dbReference>
<protein>
    <submittedName>
        <fullName evidence="3">Beta-lactamase family protein</fullName>
    </submittedName>
</protein>
<evidence type="ECO:0000259" key="2">
    <source>
        <dbReference type="Pfam" id="PF00144"/>
    </source>
</evidence>
<reference evidence="3" key="1">
    <citation type="submission" date="2021-08" db="EMBL/GenBank/DDBJ databases">
        <authorList>
            <person name="Stevens D.C."/>
        </authorList>
    </citation>
    <scope>NUCLEOTIDE SEQUENCE</scope>
    <source>
        <strain evidence="3">DSM 53165</strain>
    </source>
</reference>
<dbReference type="Pfam" id="PF00144">
    <property type="entry name" value="Beta-lactamase"/>
    <property type="match status" value="1"/>
</dbReference>
<name>A0ABS7TXU4_9BACT</name>
<proteinExistence type="predicted"/>
<dbReference type="InterPro" id="IPR050491">
    <property type="entry name" value="AmpC-like"/>
</dbReference>
<accession>A0ABS7TXU4</accession>
<dbReference type="PANTHER" id="PTHR46825:SF9">
    <property type="entry name" value="BETA-LACTAMASE-RELATED DOMAIN-CONTAINING PROTEIN"/>
    <property type="match status" value="1"/>
</dbReference>
<evidence type="ECO:0000313" key="4">
    <source>
        <dbReference type="Proteomes" id="UP001139031"/>
    </source>
</evidence>
<comment type="caution">
    <text evidence="3">The sequence shown here is derived from an EMBL/GenBank/DDBJ whole genome shotgun (WGS) entry which is preliminary data.</text>
</comment>
<keyword evidence="1" id="KW-0812">Transmembrane</keyword>
<organism evidence="3 4">
    <name type="scientific">Nannocystis pusilla</name>
    <dbReference type="NCBI Taxonomy" id="889268"/>
    <lineage>
        <taxon>Bacteria</taxon>
        <taxon>Pseudomonadati</taxon>
        <taxon>Myxococcota</taxon>
        <taxon>Polyangia</taxon>
        <taxon>Nannocystales</taxon>
        <taxon>Nannocystaceae</taxon>
        <taxon>Nannocystis</taxon>
    </lineage>
</organism>
<keyword evidence="1" id="KW-1133">Transmembrane helix</keyword>
<dbReference type="InterPro" id="IPR001466">
    <property type="entry name" value="Beta-lactam-related"/>
</dbReference>
<dbReference type="RefSeq" id="WP_224194600.1">
    <property type="nucleotide sequence ID" value="NZ_JAIRAU010000035.1"/>
</dbReference>
<dbReference type="InterPro" id="IPR012338">
    <property type="entry name" value="Beta-lactam/transpept-like"/>
</dbReference>
<feature type="domain" description="Beta-lactamase-related" evidence="2">
    <location>
        <begin position="73"/>
        <end position="393"/>
    </location>
</feature>
<dbReference type="SUPFAM" id="SSF56601">
    <property type="entry name" value="beta-lactamase/transpeptidase-like"/>
    <property type="match status" value="1"/>
</dbReference>
<dbReference type="PANTHER" id="PTHR46825">
    <property type="entry name" value="D-ALANYL-D-ALANINE-CARBOXYPEPTIDASE/ENDOPEPTIDASE AMPH"/>
    <property type="match status" value="1"/>
</dbReference>
<feature type="transmembrane region" description="Helical" evidence="1">
    <location>
        <begin position="595"/>
        <end position="618"/>
    </location>
</feature>
<dbReference type="Gene3D" id="3.40.710.10">
    <property type="entry name" value="DD-peptidase/beta-lactamase superfamily"/>
    <property type="match status" value="1"/>
</dbReference>
<sequence>MNHASLPTTDLRARQARRRSLAFLLFVLVALAATLGGPVEPAVKLLDESQLVHATTAAPPVEVAAPMTIEQLRARVAAVLEREGVPGVGLAVVDRDGVRWAGGVGLADRDSGEPVTADTQFRVASITKSFVALGVMRLVEQGRLDLDRPLRELMPDVAIANDWDATSPITLAHALEHTAGFDDMRFNEYFSAADGAAPRAALAVNPRSRVARWRPGSRESYSNPGYTIAGHAIELATGESYESFIEREVLRPLGMPTARFRRSPEYADRLATGYDSPDQPALFRPIWHAPAGALLASPRELAELVHFWLRRGDRGGPALVGPEALARIERTETLPYLGPDTNYGLGNYGDVSHSARSRGHDGGLPGFLSAYRYFPELGVGYVMLLNSTHSLRAYLEIRALLFAYLTGGRAVPPPPPRDPDPAEVAAITGYYGYESPRMQLFGFIERAMVGISVRPDPGGIALEMLTGGGAALVPTGDGGYRHWREGGTSVRLTRGDDGRRILVGGLTYFEEHSYAWAKTRLFALTAALLLIQLAPAWALLWALLAGIRRVRGRSIAAGEFALHAWPAAAGLAWALLPLLFMHMARAEAYTTANPLSIALCACTLLFAACSAAAVAEVVHASVARTVPLSLRLVPTAAALASFGMTLYLLFHGMIGLRVWAW</sequence>
<keyword evidence="1" id="KW-0472">Membrane</keyword>
<gene>
    <name evidence="3" type="ORF">K7C98_26705</name>
</gene>
<feature type="transmembrane region" description="Helical" evidence="1">
    <location>
        <begin position="521"/>
        <end position="544"/>
    </location>
</feature>
<dbReference type="Proteomes" id="UP001139031">
    <property type="component" value="Unassembled WGS sequence"/>
</dbReference>
<evidence type="ECO:0000256" key="1">
    <source>
        <dbReference type="SAM" id="Phobius"/>
    </source>
</evidence>
<feature type="transmembrane region" description="Helical" evidence="1">
    <location>
        <begin position="564"/>
        <end position="583"/>
    </location>
</feature>
<keyword evidence="4" id="KW-1185">Reference proteome</keyword>
<evidence type="ECO:0000313" key="3">
    <source>
        <dbReference type="EMBL" id="MBZ5712846.1"/>
    </source>
</evidence>